<proteinExistence type="predicted"/>
<keyword evidence="3" id="KW-0614">Plasmid</keyword>
<feature type="compositionally biased region" description="Low complexity" evidence="1">
    <location>
        <begin position="17"/>
        <end position="29"/>
    </location>
</feature>
<dbReference type="AlphaFoldDB" id="A0AAV3SBK3"/>
<dbReference type="KEGG" id="hdo:MUK72_14430"/>
<keyword evidence="4" id="KW-1185">Reference proteome</keyword>
<dbReference type="RefSeq" id="WP_244705747.1">
    <property type="nucleotide sequence ID" value="NZ_BAAADN010000006.1"/>
</dbReference>
<evidence type="ECO:0000313" key="2">
    <source>
        <dbReference type="EMBL" id="GAA0452210.1"/>
    </source>
</evidence>
<dbReference type="GeneID" id="71763068"/>
<organism evidence="2 5">
    <name type="scientific">Halococcus dombrowskii</name>
    <dbReference type="NCBI Taxonomy" id="179637"/>
    <lineage>
        <taxon>Archaea</taxon>
        <taxon>Methanobacteriati</taxon>
        <taxon>Methanobacteriota</taxon>
        <taxon>Stenosarchaea group</taxon>
        <taxon>Halobacteria</taxon>
        <taxon>Halobacteriales</taxon>
        <taxon>Halococcaceae</taxon>
        <taxon>Halococcus</taxon>
    </lineage>
</organism>
<evidence type="ECO:0000313" key="4">
    <source>
        <dbReference type="Proteomes" id="UP000830542"/>
    </source>
</evidence>
<evidence type="ECO:0000313" key="5">
    <source>
        <dbReference type="Proteomes" id="UP001500962"/>
    </source>
</evidence>
<reference evidence="3" key="2">
    <citation type="submission" date="2022-04" db="EMBL/GenBank/DDBJ databases">
        <title>Sequencing and genomic assembly of Halococcus dombrowskii.</title>
        <authorList>
            <person name="Lim S.W."/>
            <person name="MacLea K.S."/>
        </authorList>
    </citation>
    <scope>NUCLEOTIDE SEQUENCE</scope>
    <source>
        <strain evidence="3">H4</strain>
        <plasmid evidence="3">unnamed1</plasmid>
    </source>
</reference>
<reference evidence="2" key="3">
    <citation type="submission" date="2023-12" db="EMBL/GenBank/DDBJ databases">
        <authorList>
            <person name="Sun Q."/>
            <person name="Inoue M."/>
        </authorList>
    </citation>
    <scope>NUCLEOTIDE SEQUENCE</scope>
    <source>
        <strain evidence="2">JCM 12289</strain>
    </source>
</reference>
<dbReference type="Proteomes" id="UP000830542">
    <property type="component" value="Plasmid unnamed1"/>
</dbReference>
<accession>A0AAV3SBK3</accession>
<dbReference type="EMBL" id="CP095006">
    <property type="protein sequence ID" value="UOO96741.1"/>
    <property type="molecule type" value="Genomic_DNA"/>
</dbReference>
<reference evidence="2" key="1">
    <citation type="journal article" date="2014" name="Int. J. Syst. Evol. Microbiol.">
        <title>Complete genome sequence of Corynebacterium casei LMG S-19264T (=DSM 44701T), isolated from a smear-ripened cheese.</title>
        <authorList>
            <consortium name="US DOE Joint Genome Institute (JGI-PGF)"/>
            <person name="Walter F."/>
            <person name="Albersmeier A."/>
            <person name="Kalinowski J."/>
            <person name="Ruckert C."/>
        </authorList>
    </citation>
    <scope>NUCLEOTIDE SEQUENCE</scope>
    <source>
        <strain evidence="2">JCM 12289</strain>
    </source>
</reference>
<gene>
    <name evidence="2" type="ORF">GCM10008985_04880</name>
    <name evidence="3" type="ORF">MUK72_14430</name>
</gene>
<feature type="compositionally biased region" description="Basic and acidic residues" evidence="1">
    <location>
        <begin position="1"/>
        <end position="10"/>
    </location>
</feature>
<geneLocation type="plasmid" evidence="3 4">
    <name>unnamed1</name>
</geneLocation>
<feature type="region of interest" description="Disordered" evidence="1">
    <location>
        <begin position="1"/>
        <end position="37"/>
    </location>
</feature>
<dbReference type="EMBL" id="BAAADN010000006">
    <property type="protein sequence ID" value="GAA0452210.1"/>
    <property type="molecule type" value="Genomic_DNA"/>
</dbReference>
<dbReference type="Proteomes" id="UP001500962">
    <property type="component" value="Unassembled WGS sequence"/>
</dbReference>
<evidence type="ECO:0000313" key="3">
    <source>
        <dbReference type="EMBL" id="UOO96741.1"/>
    </source>
</evidence>
<name>A0AAV3SBK3_HALDO</name>
<evidence type="ECO:0000256" key="1">
    <source>
        <dbReference type="SAM" id="MobiDB-lite"/>
    </source>
</evidence>
<sequence length="953" mass="103761">MSQHTHEHTDSGASSQPSESETGISISPSGSGGQLTLTQQSPLSAVTTVTLDVPVGGIWERITTTDGFQSALEAAVEELVGDKPAGARAYALEQLGVTALDGLYASAVAALADENPIHNRWQEQALQLTQDFGSAERSVVGLHAPVGEIVDGPLAVLRVSTAMPTVAVRVDDAFDELRADQRADIVELLADLANTVDLRIVATGRWQRKLAQEYREQLPAVSEQCSAGPSAGAIAATVKKARTALDPDGRKVRILHQLAEQTSETLSYNQLYALHEVSDGAIRQCLTTGDPSLAELGLVETFSRAAGRGSAVELLAAGREFLDRLDAEIGRQQRLKSVVSETGNPSDDSRVTPPAHEGRHSPDAEAEAVAGRSGCGSGAGVADDRDFDRHRLPHHHQVRSAARHRYAATAGTATDGGITLVDHPISEKDDRGEPHWYYDHEDDRLLVGAEYDNPMKGWVCIALALADPQTFRHVLTPERFETGKLSDMLADHTDLLRNSRCLGYLADRNATAEDYTDALLEAANDLRELTKDWYHGNFEDSSRFRATILREAHGLAGTMVHLLDLADVDLVREFRLPNFARDYDESDRHDLAKTIAIGASIQSRYREFTAYRQLFECREDKRESAIPPRVDADDPLGECVGSFVLVGKSVSSLADPLRRRLTNQEVHDDAPEFGIRVPVETADKRRHIAQTVKCMCDQKSIRPTRAATSMLGALTGTPYDAAKALHNLGSETKAPGRRVRLDEVRYALSTLDTDRILSAMEKPALSKIVHALLVAETPLVQSELAERAGVSARSIRTHTERLAAFDFIHETDAGWRFTLPLRGDGKHDERGDDVLPWFVATSDEGDEQEQDTFVRDVLAEVVHDLLPPDQYADPDDPIAGALFSEPRERISTLREAWEWLDPWLSVAQMLCDSTTTDCSHAGSECDPNCSGEIAMIGVEPDQASLAAAAGGGG</sequence>
<protein>
    <submittedName>
        <fullName evidence="2">Uncharacterized protein</fullName>
    </submittedName>
</protein>
<feature type="region of interest" description="Disordered" evidence="1">
    <location>
        <begin position="334"/>
        <end position="386"/>
    </location>
</feature>